<gene>
    <name evidence="1" type="ORF">JJN12_02560</name>
</gene>
<dbReference type="RefSeq" id="WP_208428228.1">
    <property type="nucleotide sequence ID" value="NZ_JAEPRJ010000001.1"/>
</dbReference>
<reference evidence="1 2" key="1">
    <citation type="submission" date="2021-01" db="EMBL/GenBank/DDBJ databases">
        <title>Isolation and description of Catonella massiliensis sp. nov., a novel Catonella species, isolated from a stable periodontitis subject.</title>
        <authorList>
            <person name="Antezack A."/>
            <person name="Boxberger M."/>
            <person name="La Scola B."/>
            <person name="Monnet-Corti V."/>
        </authorList>
    </citation>
    <scope>NUCLEOTIDE SEQUENCE [LARGE SCALE GENOMIC DNA]</scope>
    <source>
        <strain evidence="1 2">Marseille-Q4567</strain>
    </source>
</reference>
<sequence>MMGRDGNVMVWDSERQIFNELTPTEILTYLLPDGNLECQLFLGWLPQVKSVFLYRRKRMEIVFVDGMTYNIPNMPYLYDKLFSMRHGI</sequence>
<evidence type="ECO:0000313" key="2">
    <source>
        <dbReference type="Proteomes" id="UP000604730"/>
    </source>
</evidence>
<dbReference type="Proteomes" id="UP000604730">
    <property type="component" value="Unassembled WGS sequence"/>
</dbReference>
<organism evidence="1 2">
    <name type="scientific">Catonella massiliensis</name>
    <dbReference type="NCBI Taxonomy" id="2799636"/>
    <lineage>
        <taxon>Bacteria</taxon>
        <taxon>Bacillati</taxon>
        <taxon>Bacillota</taxon>
        <taxon>Clostridia</taxon>
        <taxon>Lachnospirales</taxon>
        <taxon>Lachnospiraceae</taxon>
        <taxon>Catonella</taxon>
    </lineage>
</organism>
<keyword evidence="2" id="KW-1185">Reference proteome</keyword>
<evidence type="ECO:0000313" key="1">
    <source>
        <dbReference type="EMBL" id="MBK5896670.1"/>
    </source>
</evidence>
<protein>
    <submittedName>
        <fullName evidence="1">Uncharacterized protein</fullName>
    </submittedName>
</protein>
<name>A0ABS1IXY1_9FIRM</name>
<proteinExistence type="predicted"/>
<dbReference type="EMBL" id="JAEPRJ010000001">
    <property type="protein sequence ID" value="MBK5896670.1"/>
    <property type="molecule type" value="Genomic_DNA"/>
</dbReference>
<comment type="caution">
    <text evidence="1">The sequence shown here is derived from an EMBL/GenBank/DDBJ whole genome shotgun (WGS) entry which is preliminary data.</text>
</comment>
<accession>A0ABS1IXY1</accession>